<dbReference type="Gene3D" id="1.10.10.10">
    <property type="entry name" value="Winged helix-like DNA-binding domain superfamily/Winged helix DNA-binding domain"/>
    <property type="match status" value="1"/>
</dbReference>
<dbReference type="InterPro" id="IPR016032">
    <property type="entry name" value="Sig_transdc_resp-reg_C-effctor"/>
</dbReference>
<dbReference type="GO" id="GO:0003743">
    <property type="term" value="F:translation initiation factor activity"/>
    <property type="evidence" value="ECO:0007669"/>
    <property type="project" value="UniProtKB-KW"/>
</dbReference>
<accession>A0ABY5VE32</accession>
<sequence>MSLQDVMLLIQSISGHPCRKGYYHLALAVYYCCQVPVYSGICLERQIYPLISNEINLPVRSISRSISRAVCDCWDYGNRTNLDKVANRHLIEKPSPKELIIYLCSYLAGYPDLI</sequence>
<evidence type="ECO:0000259" key="1">
    <source>
        <dbReference type="Pfam" id="PF08769"/>
    </source>
</evidence>
<keyword evidence="3" id="KW-1185">Reference proteome</keyword>
<feature type="domain" description="Sporulation initiation factor Spo0A C-terminal" evidence="1">
    <location>
        <begin position="10"/>
        <end position="104"/>
    </location>
</feature>
<reference evidence="2" key="1">
    <citation type="journal article" date="2022" name="Cell">
        <title>Design, construction, and in vivo augmentation of a complex gut microbiome.</title>
        <authorList>
            <person name="Cheng A.G."/>
            <person name="Ho P.Y."/>
            <person name="Aranda-Diaz A."/>
            <person name="Jain S."/>
            <person name="Yu F.B."/>
            <person name="Meng X."/>
            <person name="Wang M."/>
            <person name="Iakiviak M."/>
            <person name="Nagashima K."/>
            <person name="Zhao A."/>
            <person name="Murugkar P."/>
            <person name="Patil A."/>
            <person name="Atabakhsh K."/>
            <person name="Weakley A."/>
            <person name="Yan J."/>
            <person name="Brumbaugh A.R."/>
            <person name="Higginbottom S."/>
            <person name="Dimas A."/>
            <person name="Shiver A.L."/>
            <person name="Deutschbauer A."/>
            <person name="Neff N."/>
            <person name="Sonnenburg J.L."/>
            <person name="Huang K.C."/>
            <person name="Fischbach M.A."/>
        </authorList>
    </citation>
    <scope>NUCLEOTIDE SEQUENCE</scope>
    <source>
        <strain evidence="2">DSM 19829</strain>
    </source>
</reference>
<name>A0ABY5VE32_9FIRM</name>
<dbReference type="InterPro" id="IPR014879">
    <property type="entry name" value="Spo0A_C"/>
</dbReference>
<evidence type="ECO:0000313" key="2">
    <source>
        <dbReference type="EMBL" id="UWP58639.1"/>
    </source>
</evidence>
<dbReference type="EMBL" id="CP102290">
    <property type="protein sequence ID" value="UWP58639.1"/>
    <property type="molecule type" value="Genomic_DNA"/>
</dbReference>
<keyword evidence="2" id="KW-0648">Protein biosynthesis</keyword>
<protein>
    <submittedName>
        <fullName evidence="2">Sporulation initiation factor Spo0A C-terminal domain-containing protein</fullName>
    </submittedName>
</protein>
<evidence type="ECO:0000313" key="3">
    <source>
        <dbReference type="Proteomes" id="UP001060164"/>
    </source>
</evidence>
<organism evidence="2 3">
    <name type="scientific">Ruminococcus gauvreauii</name>
    <dbReference type="NCBI Taxonomy" id="438033"/>
    <lineage>
        <taxon>Bacteria</taxon>
        <taxon>Bacillati</taxon>
        <taxon>Bacillota</taxon>
        <taxon>Clostridia</taxon>
        <taxon>Eubacteriales</taxon>
        <taxon>Oscillospiraceae</taxon>
        <taxon>Ruminococcus</taxon>
    </lineage>
</organism>
<dbReference type="RefSeq" id="WP_148511947.1">
    <property type="nucleotide sequence ID" value="NZ_CABLBR010000023.1"/>
</dbReference>
<dbReference type="SUPFAM" id="SSF46894">
    <property type="entry name" value="C-terminal effector domain of the bipartite response regulators"/>
    <property type="match status" value="1"/>
</dbReference>
<keyword evidence="2" id="KW-0396">Initiation factor</keyword>
<proteinExistence type="predicted"/>
<dbReference type="Proteomes" id="UP001060164">
    <property type="component" value="Chromosome"/>
</dbReference>
<dbReference type="InterPro" id="IPR036388">
    <property type="entry name" value="WH-like_DNA-bd_sf"/>
</dbReference>
<dbReference type="Pfam" id="PF08769">
    <property type="entry name" value="Spo0A_C"/>
    <property type="match status" value="1"/>
</dbReference>
<gene>
    <name evidence="2" type="ORF">NQ502_14840</name>
</gene>